<dbReference type="InterPro" id="IPR036915">
    <property type="entry name" value="Cyclin-like_sf"/>
</dbReference>
<dbReference type="SMART" id="SM00385">
    <property type="entry name" value="CYCLIN"/>
    <property type="match status" value="1"/>
</dbReference>
<evidence type="ECO:0000256" key="3">
    <source>
        <dbReference type="ARBA" id="ARBA00022618"/>
    </source>
</evidence>
<name>A0AAN9RTX1_PSOTE</name>
<feature type="domain" description="Cyclin C-terminal" evidence="10">
    <location>
        <begin position="197"/>
        <end position="327"/>
    </location>
</feature>
<evidence type="ECO:0000259" key="9">
    <source>
        <dbReference type="SMART" id="SM00385"/>
    </source>
</evidence>
<feature type="region of interest" description="Disordered" evidence="8">
    <location>
        <begin position="322"/>
        <end position="348"/>
    </location>
</feature>
<evidence type="ECO:0000313" key="11">
    <source>
        <dbReference type="EMBL" id="KAK7383177.1"/>
    </source>
</evidence>
<dbReference type="GO" id="GO:0048316">
    <property type="term" value="P:seed development"/>
    <property type="evidence" value="ECO:0007669"/>
    <property type="project" value="UniProtKB-ARBA"/>
</dbReference>
<protein>
    <recommendedName>
        <fullName evidence="6">B-like cyclin</fullName>
    </recommendedName>
</protein>
<comment type="similarity">
    <text evidence="1">Belongs to the cyclin family. Cyclin D subfamily.</text>
</comment>
<keyword evidence="3" id="KW-0132">Cell division</keyword>
<keyword evidence="4 7" id="KW-0195">Cyclin</keyword>
<dbReference type="Pfam" id="PF02984">
    <property type="entry name" value="Cyclin_C"/>
    <property type="match status" value="1"/>
</dbReference>
<dbReference type="SMART" id="SM01332">
    <property type="entry name" value="Cyclin_C"/>
    <property type="match status" value="1"/>
</dbReference>
<evidence type="ECO:0000256" key="8">
    <source>
        <dbReference type="SAM" id="MobiDB-lite"/>
    </source>
</evidence>
<proteinExistence type="inferred from homology"/>
<dbReference type="InterPro" id="IPR004367">
    <property type="entry name" value="Cyclin_C-dom"/>
</dbReference>
<evidence type="ECO:0000313" key="12">
    <source>
        <dbReference type="Proteomes" id="UP001386955"/>
    </source>
</evidence>
<dbReference type="CDD" id="cd20544">
    <property type="entry name" value="CYCLIN_AtCycD-like_rpt2"/>
    <property type="match status" value="1"/>
</dbReference>
<evidence type="ECO:0000256" key="7">
    <source>
        <dbReference type="RuleBase" id="RU000383"/>
    </source>
</evidence>
<evidence type="ECO:0000256" key="5">
    <source>
        <dbReference type="ARBA" id="ARBA00023306"/>
    </source>
</evidence>
<comment type="subunit">
    <text evidence="2">Interacts with the CDC2 protein kinase to form a serine/threonine kinase holoenzyme complex also known as maturation promoting factor (MPF). The cyclin subunit imparts substrate specificity to the complex.</text>
</comment>
<sequence>MSPNHLFLEQNMAHHYPNSLLDTLDCLEDHIHWEEKQTEDDNSSTTTTTTNPSDVVLLEHDLFWDHQELSSLLAKEHQNQLSNSLLNNPVLASWREEAVEWILKVNAHYSFSTLTAVLAVNYLDRFLFSFTFQNEKPWFMQLAAVACLSLAAKVEETNVPLFVDLQVDETRFLFEAKTIKRMEILVLSTLGWKMNPITPLSFLDYITRKLGLKGYLCREFLRKCESVLLSVFADLRFMSYLPSELATATIMRVVNVVEPRLGVEYQDQLLGILGIHKEKVEECYKVMKEVVSGYDEEGKRSMLKKRKFESVPCNQNGVMEGSLSCDSSNNDSWELGESVPSSKKTRTQDQLLLNHSNTDFLSIPR</sequence>
<evidence type="ECO:0000256" key="6">
    <source>
        <dbReference type="ARBA" id="ARBA00032263"/>
    </source>
</evidence>
<evidence type="ECO:0000256" key="4">
    <source>
        <dbReference type="ARBA" id="ARBA00023127"/>
    </source>
</evidence>
<feature type="domain" description="Cyclin-like" evidence="9">
    <location>
        <begin position="100"/>
        <end position="188"/>
    </location>
</feature>
<dbReference type="CDD" id="cd20543">
    <property type="entry name" value="CYCLIN_AtCycD-like_rpt1"/>
    <property type="match status" value="1"/>
</dbReference>
<evidence type="ECO:0000259" key="10">
    <source>
        <dbReference type="SMART" id="SM01332"/>
    </source>
</evidence>
<dbReference type="Proteomes" id="UP001386955">
    <property type="component" value="Unassembled WGS sequence"/>
</dbReference>
<keyword evidence="12" id="KW-1185">Reference proteome</keyword>
<evidence type="ECO:0000256" key="1">
    <source>
        <dbReference type="ARBA" id="ARBA00009065"/>
    </source>
</evidence>
<evidence type="ECO:0000256" key="2">
    <source>
        <dbReference type="ARBA" id="ARBA00011177"/>
    </source>
</evidence>
<dbReference type="PANTHER" id="PTHR10177">
    <property type="entry name" value="CYCLINS"/>
    <property type="match status" value="1"/>
</dbReference>
<dbReference type="PROSITE" id="PS00292">
    <property type="entry name" value="CYCLINS"/>
    <property type="match status" value="1"/>
</dbReference>
<dbReference type="FunFam" id="1.10.472.10:FF:000074">
    <property type="entry name" value="D3-type cyclin"/>
    <property type="match status" value="1"/>
</dbReference>
<gene>
    <name evidence="11" type="ORF">VNO78_28850</name>
</gene>
<keyword evidence="5" id="KW-0131">Cell cycle</keyword>
<dbReference type="GO" id="GO:0051301">
    <property type="term" value="P:cell division"/>
    <property type="evidence" value="ECO:0007669"/>
    <property type="project" value="UniProtKB-KW"/>
</dbReference>
<dbReference type="EMBL" id="JAYMYS010000008">
    <property type="protein sequence ID" value="KAK7383177.1"/>
    <property type="molecule type" value="Genomic_DNA"/>
</dbReference>
<dbReference type="GO" id="GO:0010444">
    <property type="term" value="P:guard mother cell differentiation"/>
    <property type="evidence" value="ECO:0007669"/>
    <property type="project" value="UniProtKB-ARBA"/>
</dbReference>
<accession>A0AAN9RTX1</accession>
<dbReference type="Gene3D" id="1.10.472.10">
    <property type="entry name" value="Cyclin-like"/>
    <property type="match status" value="2"/>
</dbReference>
<dbReference type="Pfam" id="PF00134">
    <property type="entry name" value="Cyclin_N"/>
    <property type="match status" value="1"/>
</dbReference>
<dbReference type="AlphaFoldDB" id="A0AAN9RTX1"/>
<dbReference type="SUPFAM" id="SSF47954">
    <property type="entry name" value="Cyclin-like"/>
    <property type="match status" value="1"/>
</dbReference>
<dbReference type="InterPro" id="IPR039361">
    <property type="entry name" value="Cyclin"/>
</dbReference>
<dbReference type="FunFam" id="1.10.472.10:FF:000070">
    <property type="entry name" value="CYCLIN D32"/>
    <property type="match status" value="1"/>
</dbReference>
<comment type="caution">
    <text evidence="11">The sequence shown here is derived from an EMBL/GenBank/DDBJ whole genome shotgun (WGS) entry which is preliminary data.</text>
</comment>
<dbReference type="InterPro" id="IPR006671">
    <property type="entry name" value="Cyclin_N"/>
</dbReference>
<dbReference type="InterPro" id="IPR048258">
    <property type="entry name" value="Cyclins_cyclin-box"/>
</dbReference>
<reference evidence="11 12" key="1">
    <citation type="submission" date="2024-01" db="EMBL/GenBank/DDBJ databases">
        <title>The genomes of 5 underutilized Papilionoideae crops provide insights into root nodulation and disease resistanc.</title>
        <authorList>
            <person name="Jiang F."/>
        </authorList>
    </citation>
    <scope>NUCLEOTIDE SEQUENCE [LARGE SCALE GENOMIC DNA]</scope>
    <source>
        <strain evidence="11">DUOXIRENSHENG_FW03</strain>
        <tissue evidence="11">Leaves</tissue>
    </source>
</reference>
<organism evidence="11 12">
    <name type="scientific">Psophocarpus tetragonolobus</name>
    <name type="common">Winged bean</name>
    <name type="synonym">Dolichos tetragonolobus</name>
    <dbReference type="NCBI Taxonomy" id="3891"/>
    <lineage>
        <taxon>Eukaryota</taxon>
        <taxon>Viridiplantae</taxon>
        <taxon>Streptophyta</taxon>
        <taxon>Embryophyta</taxon>
        <taxon>Tracheophyta</taxon>
        <taxon>Spermatophyta</taxon>
        <taxon>Magnoliopsida</taxon>
        <taxon>eudicotyledons</taxon>
        <taxon>Gunneridae</taxon>
        <taxon>Pentapetalae</taxon>
        <taxon>rosids</taxon>
        <taxon>fabids</taxon>
        <taxon>Fabales</taxon>
        <taxon>Fabaceae</taxon>
        <taxon>Papilionoideae</taxon>
        <taxon>50 kb inversion clade</taxon>
        <taxon>NPAAA clade</taxon>
        <taxon>indigoferoid/millettioid clade</taxon>
        <taxon>Phaseoleae</taxon>
        <taxon>Psophocarpus</taxon>
    </lineage>
</organism>
<dbReference type="InterPro" id="IPR013763">
    <property type="entry name" value="Cyclin-like_dom"/>
</dbReference>